<evidence type="ECO:0000313" key="2">
    <source>
        <dbReference type="EMBL" id="MDR6530962.1"/>
    </source>
</evidence>
<dbReference type="NCBIfam" id="NF006622">
    <property type="entry name" value="PRK09190.1"/>
    <property type="match status" value="1"/>
</dbReference>
<dbReference type="PANTHER" id="PTHR34215:SF1">
    <property type="entry name" value="YLXR DOMAIN-CONTAINING PROTEIN"/>
    <property type="match status" value="1"/>
</dbReference>
<name>A0ABU1MY47_9CAUL</name>
<dbReference type="Gene3D" id="3.30.1330.30">
    <property type="match status" value="1"/>
</dbReference>
<evidence type="ECO:0000259" key="1">
    <source>
        <dbReference type="Pfam" id="PF04296"/>
    </source>
</evidence>
<dbReference type="EMBL" id="JAVDRL010000004">
    <property type="protein sequence ID" value="MDR6530962.1"/>
    <property type="molecule type" value="Genomic_DNA"/>
</dbReference>
<evidence type="ECO:0000313" key="3">
    <source>
        <dbReference type="Proteomes" id="UP001262754"/>
    </source>
</evidence>
<gene>
    <name evidence="2" type="ORF">J2800_001701</name>
</gene>
<dbReference type="InterPro" id="IPR035931">
    <property type="entry name" value="YlxR-like_sf"/>
</dbReference>
<dbReference type="Pfam" id="PF04296">
    <property type="entry name" value="YlxR"/>
    <property type="match status" value="1"/>
</dbReference>
<dbReference type="SUPFAM" id="SSF55315">
    <property type="entry name" value="L30e-like"/>
    <property type="match status" value="1"/>
</dbReference>
<dbReference type="CDD" id="cd00279">
    <property type="entry name" value="YlxR"/>
    <property type="match status" value="1"/>
</dbReference>
<organism evidence="2 3">
    <name type="scientific">Caulobacter rhizosphaerae</name>
    <dbReference type="NCBI Taxonomy" id="2010972"/>
    <lineage>
        <taxon>Bacteria</taxon>
        <taxon>Pseudomonadati</taxon>
        <taxon>Pseudomonadota</taxon>
        <taxon>Alphaproteobacteria</taxon>
        <taxon>Caulobacterales</taxon>
        <taxon>Caulobacteraceae</taxon>
        <taxon>Caulobacter</taxon>
    </lineage>
</organism>
<sequence>MTEADTPFTPVAKTHAEANRQRKDIVLGEATDEARLVRFVAGPDGAVVPDVARKLPGRGMWVEATREAVTTAAKKGLFSRSAKTKLTAPADLADHVERLLARRVLDGLGLARRGGTIISGFEKVSAALASGKTAWLIEASDGADDGRRKILTAVHKAPNSPKVCGMFTSDELGLALGGENVIHTALLAGRGTDRWTLDVERLSGFRPLLPSSWSASWREEP</sequence>
<keyword evidence="3" id="KW-1185">Reference proteome</keyword>
<dbReference type="InterPro" id="IPR029064">
    <property type="entry name" value="Ribosomal_eL30-like_sf"/>
</dbReference>
<dbReference type="RefSeq" id="WP_163228326.1">
    <property type="nucleotide sequence ID" value="NZ_BMLD01000003.1"/>
</dbReference>
<dbReference type="InterPro" id="IPR007393">
    <property type="entry name" value="YlxR_dom"/>
</dbReference>
<dbReference type="PANTHER" id="PTHR34215">
    <property type="entry name" value="BLL0784 PROTEIN"/>
    <property type="match status" value="1"/>
</dbReference>
<dbReference type="SUPFAM" id="SSF64376">
    <property type="entry name" value="YlxR-like"/>
    <property type="match status" value="1"/>
</dbReference>
<comment type="caution">
    <text evidence="2">The sequence shown here is derived from an EMBL/GenBank/DDBJ whole genome shotgun (WGS) entry which is preliminary data.</text>
</comment>
<reference evidence="2 3" key="1">
    <citation type="submission" date="2023-07" db="EMBL/GenBank/DDBJ databases">
        <title>Sorghum-associated microbial communities from plants grown in Nebraska, USA.</title>
        <authorList>
            <person name="Schachtman D."/>
        </authorList>
    </citation>
    <scope>NUCLEOTIDE SEQUENCE [LARGE SCALE GENOMIC DNA]</scope>
    <source>
        <strain evidence="2 3">DS2154</strain>
    </source>
</reference>
<accession>A0ABU1MY47</accession>
<dbReference type="Proteomes" id="UP001262754">
    <property type="component" value="Unassembled WGS sequence"/>
</dbReference>
<dbReference type="InterPro" id="IPR037465">
    <property type="entry name" value="YlxR"/>
</dbReference>
<dbReference type="Gene3D" id="3.30.1230.10">
    <property type="entry name" value="YlxR-like"/>
    <property type="match status" value="1"/>
</dbReference>
<protein>
    <submittedName>
        <fullName evidence="2">RNA-binding protein YlxR (DUF448 family)</fullName>
    </submittedName>
</protein>
<feature type="domain" description="YlxR" evidence="1">
    <location>
        <begin position="22"/>
        <end position="97"/>
    </location>
</feature>
<proteinExistence type="predicted"/>